<keyword evidence="2" id="KW-1185">Reference proteome</keyword>
<name>A0A9R1CY49_9BACT</name>
<dbReference type="RefSeq" id="WP_223929173.1">
    <property type="nucleotide sequence ID" value="NZ_BPTU01000001.1"/>
</dbReference>
<protein>
    <submittedName>
        <fullName evidence="1">Uncharacterized protein</fullName>
    </submittedName>
</protein>
<dbReference type="EMBL" id="BPUB01000001">
    <property type="protein sequence ID" value="GJG58623.1"/>
    <property type="molecule type" value="Genomic_DNA"/>
</dbReference>
<accession>A0A9R1CY49</accession>
<sequence>MAIAIPLAATKELIADVAELKGLYIFRYIKGRQLPRRFRAVGGGKAGIGGRAATQTAKSLILGGLRFLTVENSRKTTQIAA</sequence>
<organism evidence="1 2">
    <name type="scientific">Prevotella lacticifex</name>
    <dbReference type="NCBI Taxonomy" id="2854755"/>
    <lineage>
        <taxon>Bacteria</taxon>
        <taxon>Pseudomonadati</taxon>
        <taxon>Bacteroidota</taxon>
        <taxon>Bacteroidia</taxon>
        <taxon>Bacteroidales</taxon>
        <taxon>Prevotellaceae</taxon>
        <taxon>Prevotella</taxon>
    </lineage>
</organism>
<comment type="caution">
    <text evidence="1">The sequence shown here is derived from an EMBL/GenBank/DDBJ whole genome shotgun (WGS) entry which is preliminary data.</text>
</comment>
<dbReference type="AlphaFoldDB" id="A0A9R1CY49"/>
<dbReference type="GeneID" id="72467343"/>
<proteinExistence type="predicted"/>
<gene>
    <name evidence="1" type="ORF">PRLR5076_14740</name>
</gene>
<reference evidence="1" key="1">
    <citation type="journal article" date="2022" name="Int. J. Syst. Evol. Microbiol.">
        <title>Prevotella lacticifex sp. nov., isolated from the rumen of cows.</title>
        <authorList>
            <person name="Shinkai T."/>
            <person name="Ikeyama N."/>
            <person name="Kumagai M."/>
            <person name="Ohmori H."/>
            <person name="Sakamoto M."/>
            <person name="Ohkuma M."/>
            <person name="Mitsumori M."/>
        </authorList>
    </citation>
    <scope>NUCLEOTIDE SEQUENCE</scope>
    <source>
        <strain evidence="1">R5076</strain>
    </source>
</reference>
<dbReference type="Proteomes" id="UP000825483">
    <property type="component" value="Unassembled WGS sequence"/>
</dbReference>
<evidence type="ECO:0000313" key="2">
    <source>
        <dbReference type="Proteomes" id="UP000825483"/>
    </source>
</evidence>
<evidence type="ECO:0000313" key="1">
    <source>
        <dbReference type="EMBL" id="GJG58623.1"/>
    </source>
</evidence>